<evidence type="ECO:0000313" key="4">
    <source>
        <dbReference type="WBParaSite" id="BTMF_0000870201-mRNA-1"/>
    </source>
</evidence>
<reference evidence="4" key="1">
    <citation type="submission" date="2017-02" db="UniProtKB">
        <authorList>
            <consortium name="WormBaseParasite"/>
        </authorList>
    </citation>
    <scope>IDENTIFICATION</scope>
</reference>
<sequence length="75" mass="8135">MYNNHNNDGNRNNDNCRSTGDMLLPISDAMSSEAINPTSLPSPSSGNILMLLNVLYTPGFVLHTPNLPLLNGYCV</sequence>
<protein>
    <submittedName>
        <fullName evidence="2 4">Uncharacterized protein</fullName>
    </submittedName>
</protein>
<organism evidence="4">
    <name type="scientific">Brugia timori</name>
    <dbReference type="NCBI Taxonomy" id="42155"/>
    <lineage>
        <taxon>Eukaryota</taxon>
        <taxon>Metazoa</taxon>
        <taxon>Ecdysozoa</taxon>
        <taxon>Nematoda</taxon>
        <taxon>Chromadorea</taxon>
        <taxon>Rhabditida</taxon>
        <taxon>Spirurina</taxon>
        <taxon>Spiruromorpha</taxon>
        <taxon>Filarioidea</taxon>
        <taxon>Onchocercidae</taxon>
        <taxon>Brugia</taxon>
    </lineage>
</organism>
<dbReference type="Proteomes" id="UP000280834">
    <property type="component" value="Unassembled WGS sequence"/>
</dbReference>
<accession>A0A0R3QLW7</accession>
<evidence type="ECO:0000256" key="1">
    <source>
        <dbReference type="SAM" id="MobiDB-lite"/>
    </source>
</evidence>
<keyword evidence="3" id="KW-1185">Reference proteome</keyword>
<proteinExistence type="predicted"/>
<dbReference type="WBParaSite" id="BTMF_0000870201-mRNA-1">
    <property type="protein sequence ID" value="BTMF_0000870201-mRNA-1"/>
    <property type="gene ID" value="BTMF_0000870201"/>
</dbReference>
<evidence type="ECO:0000313" key="3">
    <source>
        <dbReference type="Proteomes" id="UP000280834"/>
    </source>
</evidence>
<dbReference type="AlphaFoldDB" id="A0A0R3QLW7"/>
<feature type="region of interest" description="Disordered" evidence="1">
    <location>
        <begin position="1"/>
        <end position="20"/>
    </location>
</feature>
<evidence type="ECO:0000313" key="2">
    <source>
        <dbReference type="EMBL" id="VDO22595.1"/>
    </source>
</evidence>
<gene>
    <name evidence="2" type="ORF">BTMF_LOCUS6753</name>
</gene>
<dbReference type="EMBL" id="UZAG01015697">
    <property type="protein sequence ID" value="VDO22595.1"/>
    <property type="molecule type" value="Genomic_DNA"/>
</dbReference>
<name>A0A0R3QLW7_9BILA</name>
<reference evidence="2 3" key="2">
    <citation type="submission" date="2018-11" db="EMBL/GenBank/DDBJ databases">
        <authorList>
            <consortium name="Pathogen Informatics"/>
        </authorList>
    </citation>
    <scope>NUCLEOTIDE SEQUENCE [LARGE SCALE GENOMIC DNA]</scope>
</reference>
<feature type="compositionally biased region" description="Low complexity" evidence="1">
    <location>
        <begin position="1"/>
        <end position="15"/>
    </location>
</feature>